<evidence type="ECO:0000259" key="2">
    <source>
        <dbReference type="Pfam" id="PF00149"/>
    </source>
</evidence>
<evidence type="ECO:0000313" key="3">
    <source>
        <dbReference type="EMBL" id="ABB28355.1"/>
    </source>
</evidence>
<keyword evidence="3" id="KW-0540">Nuclease</keyword>
<accession>Q3ARM0</accession>
<dbReference type="InterPro" id="IPR014576">
    <property type="entry name" value="Pesterase_YhaO"/>
</dbReference>
<dbReference type="InterPro" id="IPR004843">
    <property type="entry name" value="Calcineurin-like_PHP"/>
</dbReference>
<dbReference type="EMBL" id="CP000108">
    <property type="protein sequence ID" value="ABB28355.1"/>
    <property type="molecule type" value="Genomic_DNA"/>
</dbReference>
<dbReference type="HOGENOM" id="CLU_026621_4_0_10"/>
<dbReference type="OrthoDB" id="9773856at2"/>
<keyword evidence="1" id="KW-0378">Hydrolase</keyword>
<keyword evidence="3" id="KW-0269">Exonuclease</keyword>
<dbReference type="InterPro" id="IPR029052">
    <property type="entry name" value="Metallo-depent_PP-like"/>
</dbReference>
<dbReference type="KEGG" id="cch:Cag_1093"/>
<dbReference type="Gene3D" id="3.60.21.10">
    <property type="match status" value="1"/>
</dbReference>
<organism evidence="3">
    <name type="scientific">Chlorobium chlorochromatii (strain CaD3)</name>
    <dbReference type="NCBI Taxonomy" id="340177"/>
    <lineage>
        <taxon>Bacteria</taxon>
        <taxon>Pseudomonadati</taxon>
        <taxon>Chlorobiota</taxon>
        <taxon>Chlorobiia</taxon>
        <taxon>Chlorobiales</taxon>
        <taxon>Chlorobiaceae</taxon>
        <taxon>Chlorobium/Pelodictyon group</taxon>
        <taxon>Chlorobium</taxon>
    </lineage>
</organism>
<reference evidence="3" key="1">
    <citation type="submission" date="2005-08" db="EMBL/GenBank/DDBJ databases">
        <title>Complete sequence of Chlorobium chlorochromatii CaD3.</title>
        <authorList>
            <person name="Copeland A."/>
            <person name="Lucas S."/>
            <person name="Lapidus A."/>
            <person name="Barry K."/>
            <person name="Detter J.C."/>
            <person name="Glavina T."/>
            <person name="Hammon N."/>
            <person name="Israni S."/>
            <person name="Pitluck S."/>
            <person name="Bryant D."/>
            <person name="Schmutz J."/>
            <person name="Larimer F."/>
            <person name="Land M."/>
            <person name="Kyrpides N."/>
            <person name="Ivanova N."/>
            <person name="Richardson P."/>
        </authorList>
    </citation>
    <scope>NUCLEOTIDE SEQUENCE [LARGE SCALE GENOMIC DNA]</scope>
    <source>
        <strain evidence="3">CaD3</strain>
    </source>
</reference>
<name>Q3ARM0_CHLCH</name>
<dbReference type="GO" id="GO:0004527">
    <property type="term" value="F:exonuclease activity"/>
    <property type="evidence" value="ECO:0007669"/>
    <property type="project" value="UniProtKB-KW"/>
</dbReference>
<dbReference type="PANTHER" id="PTHR30337:SF7">
    <property type="entry name" value="PHOSPHOESTERASE"/>
    <property type="match status" value="1"/>
</dbReference>
<dbReference type="CDD" id="cd00840">
    <property type="entry name" value="MPP_Mre11_N"/>
    <property type="match status" value="1"/>
</dbReference>
<feature type="domain" description="Calcineurin-like phosphoesterase" evidence="2">
    <location>
        <begin position="3"/>
        <end position="195"/>
    </location>
</feature>
<dbReference type="Pfam" id="PF00149">
    <property type="entry name" value="Metallophos"/>
    <property type="match status" value="1"/>
</dbReference>
<gene>
    <name evidence="3" type="ordered locus">Cag_1093</name>
</gene>
<evidence type="ECO:0000256" key="1">
    <source>
        <dbReference type="ARBA" id="ARBA00022801"/>
    </source>
</evidence>
<dbReference type="InterPro" id="IPR050535">
    <property type="entry name" value="DNA_Repair-Maintenance_Comp"/>
</dbReference>
<dbReference type="InterPro" id="IPR041796">
    <property type="entry name" value="Mre11_N"/>
</dbReference>
<protein>
    <submittedName>
        <fullName evidence="3">Putative exonuclease</fullName>
    </submittedName>
</protein>
<proteinExistence type="predicted"/>
<dbReference type="PIRSF" id="PIRSF033091">
    <property type="entry name" value="Pesterase_YhaO"/>
    <property type="match status" value="1"/>
</dbReference>
<sequence>MFTFLHVADLHLDSPLKGLEEYPDAPLKQLRHATRRAFDNVVQMALDERVAFVVVAGDLYDTDWRDYNTGLFFVSRMAKLREAGIPVIIVSGNHDAASQITRSLRLPDNVKILSHTHPESYLLEPYNVAIHGQSFATRFVRDDLARNYPQADPSLFTIGLLHTSLETSGDVYAPTTLDLLRSKGYNYWALGHMHRHEVVHRNPWVVYTGNIQGRHIREGGAKGCMLVTVENDAVVQTEWRAVDVLRWARCAVLLEGCDSMEQVYHLVRERMEELRQQAEGRPLALRVQLRGATPLHHTLHTKIGHVMEEIRAIAVSFGDCWLEKVELELSAPHAKSDLLGAASPLASLLEAVDALELPDGSLTSLLPDFEKLRHKLPHELISDGDPFAPPADELEILRDEVKQLLSATIEETIGGTTERAIRGSMGGTIGGRNA</sequence>
<dbReference type="SUPFAM" id="SSF56300">
    <property type="entry name" value="Metallo-dependent phosphatases"/>
    <property type="match status" value="1"/>
</dbReference>
<dbReference type="AlphaFoldDB" id="Q3ARM0"/>
<dbReference type="eggNOG" id="COG0420">
    <property type="taxonomic scope" value="Bacteria"/>
</dbReference>
<dbReference type="STRING" id="340177.Cag_1093"/>
<dbReference type="PANTHER" id="PTHR30337">
    <property type="entry name" value="COMPONENT OF ATP-DEPENDENT DSDNA EXONUCLEASE"/>
    <property type="match status" value="1"/>
</dbReference>